<dbReference type="Pfam" id="PF22725">
    <property type="entry name" value="GFO_IDH_MocA_C3"/>
    <property type="match status" value="1"/>
</dbReference>
<dbReference type="GO" id="GO:0000166">
    <property type="term" value="F:nucleotide binding"/>
    <property type="evidence" value="ECO:0007669"/>
    <property type="project" value="InterPro"/>
</dbReference>
<dbReference type="SUPFAM" id="SSF51735">
    <property type="entry name" value="NAD(P)-binding Rossmann-fold domains"/>
    <property type="match status" value="1"/>
</dbReference>
<name>A0A160TK53_9ZZZZ</name>
<reference evidence="4" key="1">
    <citation type="submission" date="2015-10" db="EMBL/GenBank/DDBJ databases">
        <authorList>
            <person name="Gilbert D.G."/>
        </authorList>
    </citation>
    <scope>NUCLEOTIDE SEQUENCE</scope>
</reference>
<sequence>MTGSAGSPPAVGVIGCGMVSHAYLGTILRSDAVRLKAVSSRTLASAAAQASRYHCTAMTTADLLADPEIEFVVNLAPPLVHHAIGRAILEAGKHLYSEKPFATRLEDARDLLDLAERRGLSIACAPDTFLGEGSQRARRLVDRGAIGSVIGGSVAMLSRGMESWHPNPAFFYRRGGGPLLDVGPYYVTQLVNLLGPVAEVVAIGTRPHETRKGREGEPIPVEIATSVNAALLFESGANVALSLSWDVTRHRRAPIELYGDQGSLQAPDPNVFSGVTRTSKGGDWAVHGVESAGPKIDSAGLARAVRLIGQGVDPVSGRPLGADCLLAVGDKRGIGLLDQVESVRQDRPARANGQLAYHVLEALLALEASAEGMGRVAIGSRVTRPAPLPEAGD</sequence>
<dbReference type="Gene3D" id="3.30.360.10">
    <property type="entry name" value="Dihydrodipicolinate Reductase, domain 2"/>
    <property type="match status" value="1"/>
</dbReference>
<protein>
    <submittedName>
        <fullName evidence="4">Dehydrogenase</fullName>
    </submittedName>
</protein>
<dbReference type="SUPFAM" id="SSF55347">
    <property type="entry name" value="Glyceraldehyde-3-phosphate dehydrogenase-like, C-terminal domain"/>
    <property type="match status" value="1"/>
</dbReference>
<dbReference type="PANTHER" id="PTHR43818">
    <property type="entry name" value="BCDNA.GH03377"/>
    <property type="match status" value="1"/>
</dbReference>
<evidence type="ECO:0000259" key="2">
    <source>
        <dbReference type="Pfam" id="PF01408"/>
    </source>
</evidence>
<feature type="domain" description="GFO/IDH/MocA-like oxidoreductase" evidence="3">
    <location>
        <begin position="135"/>
        <end position="264"/>
    </location>
</feature>
<dbReference type="AlphaFoldDB" id="A0A160TK53"/>
<dbReference type="InterPro" id="IPR050463">
    <property type="entry name" value="Gfo/Idh/MocA_oxidrdct_glycsds"/>
</dbReference>
<dbReference type="InterPro" id="IPR036291">
    <property type="entry name" value="NAD(P)-bd_dom_sf"/>
</dbReference>
<proteinExistence type="predicted"/>
<accession>A0A160TK53</accession>
<dbReference type="InterPro" id="IPR055170">
    <property type="entry name" value="GFO_IDH_MocA-like_dom"/>
</dbReference>
<dbReference type="Gene3D" id="3.40.50.720">
    <property type="entry name" value="NAD(P)-binding Rossmann-like Domain"/>
    <property type="match status" value="1"/>
</dbReference>
<dbReference type="InterPro" id="IPR000683">
    <property type="entry name" value="Gfo/Idh/MocA-like_OxRdtase_N"/>
</dbReference>
<organism evidence="4">
    <name type="scientific">hydrothermal vent metagenome</name>
    <dbReference type="NCBI Taxonomy" id="652676"/>
    <lineage>
        <taxon>unclassified sequences</taxon>
        <taxon>metagenomes</taxon>
        <taxon>ecological metagenomes</taxon>
    </lineage>
</organism>
<evidence type="ECO:0000256" key="1">
    <source>
        <dbReference type="ARBA" id="ARBA00023002"/>
    </source>
</evidence>
<dbReference type="Pfam" id="PF01408">
    <property type="entry name" value="GFO_IDH_MocA"/>
    <property type="match status" value="1"/>
</dbReference>
<gene>
    <name evidence="4" type="ORF">MGWOODY_Smn3451</name>
</gene>
<dbReference type="PANTHER" id="PTHR43818:SF11">
    <property type="entry name" value="BCDNA.GH03377"/>
    <property type="match status" value="1"/>
</dbReference>
<evidence type="ECO:0000259" key="3">
    <source>
        <dbReference type="Pfam" id="PF22725"/>
    </source>
</evidence>
<dbReference type="EMBL" id="CZQE01000275">
    <property type="protein sequence ID" value="CUS45540.1"/>
    <property type="molecule type" value="Genomic_DNA"/>
</dbReference>
<feature type="domain" description="Gfo/Idh/MocA-like oxidoreductase N-terminal" evidence="2">
    <location>
        <begin position="11"/>
        <end position="120"/>
    </location>
</feature>
<dbReference type="GO" id="GO:0016491">
    <property type="term" value="F:oxidoreductase activity"/>
    <property type="evidence" value="ECO:0007669"/>
    <property type="project" value="UniProtKB-KW"/>
</dbReference>
<keyword evidence="1" id="KW-0560">Oxidoreductase</keyword>
<evidence type="ECO:0000313" key="4">
    <source>
        <dbReference type="EMBL" id="CUS45540.1"/>
    </source>
</evidence>